<dbReference type="GO" id="GO:0009658">
    <property type="term" value="P:chloroplast organization"/>
    <property type="evidence" value="ECO:0007669"/>
    <property type="project" value="TreeGrafter"/>
</dbReference>
<organism evidence="1 2">
    <name type="scientific">Dovyalis caffra</name>
    <dbReference type="NCBI Taxonomy" id="77055"/>
    <lineage>
        <taxon>Eukaryota</taxon>
        <taxon>Viridiplantae</taxon>
        <taxon>Streptophyta</taxon>
        <taxon>Embryophyta</taxon>
        <taxon>Tracheophyta</taxon>
        <taxon>Spermatophyta</taxon>
        <taxon>Magnoliopsida</taxon>
        <taxon>eudicotyledons</taxon>
        <taxon>Gunneridae</taxon>
        <taxon>Pentapetalae</taxon>
        <taxon>rosids</taxon>
        <taxon>fabids</taxon>
        <taxon>Malpighiales</taxon>
        <taxon>Salicaceae</taxon>
        <taxon>Flacourtieae</taxon>
        <taxon>Dovyalis</taxon>
    </lineage>
</organism>
<dbReference type="Gene3D" id="3.10.450.40">
    <property type="match status" value="1"/>
</dbReference>
<comment type="caution">
    <text evidence="1">The sequence shown here is derived from an EMBL/GenBank/DDBJ whole genome shotgun (WGS) entry which is preliminary data.</text>
</comment>
<dbReference type="Pfam" id="PF11523">
    <property type="entry name" value="DUF3223"/>
    <property type="match status" value="1"/>
</dbReference>
<dbReference type="EMBL" id="CAWUPB010000994">
    <property type="protein sequence ID" value="CAK7335434.1"/>
    <property type="molecule type" value="Genomic_DNA"/>
</dbReference>
<evidence type="ECO:0000313" key="1">
    <source>
        <dbReference type="EMBL" id="CAK7335434.1"/>
    </source>
</evidence>
<keyword evidence="2" id="KW-1185">Reference proteome</keyword>
<sequence length="135" mass="15616">MKEIKVIHHFREIAEAECPNESLNGRGCRYSVDQQLNESDKSVLMMTLYFHPRRDEKIGIGAKDIKVINHPEYRDTRCFSLVRTDGTIEDFSYRKCLHGALEIIAPQRAKKYREKFLTPKDSAKDSGCLDLPLDN</sequence>
<proteinExistence type="predicted"/>
<dbReference type="GO" id="GO:0009507">
    <property type="term" value="C:chloroplast"/>
    <property type="evidence" value="ECO:0007669"/>
    <property type="project" value="TreeGrafter"/>
</dbReference>
<accession>A0AAV1RFP6</accession>
<dbReference type="AlphaFoldDB" id="A0AAV1RFP6"/>
<evidence type="ECO:0000313" key="2">
    <source>
        <dbReference type="Proteomes" id="UP001314170"/>
    </source>
</evidence>
<name>A0AAV1RFP6_9ROSI</name>
<gene>
    <name evidence="1" type="ORF">DCAF_LOCUS10428</name>
</gene>
<dbReference type="InterPro" id="IPR044673">
    <property type="entry name" value="DCL-like"/>
</dbReference>
<dbReference type="PANTHER" id="PTHR33415:SF21">
    <property type="entry name" value="OS04G0572600 PROTEIN"/>
    <property type="match status" value="1"/>
</dbReference>
<dbReference type="GO" id="GO:1901259">
    <property type="term" value="P:chloroplast rRNA processing"/>
    <property type="evidence" value="ECO:0007669"/>
    <property type="project" value="TreeGrafter"/>
</dbReference>
<protein>
    <submittedName>
        <fullName evidence="1">Uncharacterized protein</fullName>
    </submittedName>
</protein>
<dbReference type="PANTHER" id="PTHR33415">
    <property type="entry name" value="PROTEIN EMBRYO DEFECTIVE 514"/>
    <property type="match status" value="1"/>
</dbReference>
<dbReference type="Proteomes" id="UP001314170">
    <property type="component" value="Unassembled WGS sequence"/>
</dbReference>
<reference evidence="1 2" key="1">
    <citation type="submission" date="2024-01" db="EMBL/GenBank/DDBJ databases">
        <authorList>
            <person name="Waweru B."/>
        </authorList>
    </citation>
    <scope>NUCLEOTIDE SEQUENCE [LARGE SCALE GENOMIC DNA]</scope>
</reference>